<protein>
    <submittedName>
        <fullName evidence="2">Glycosyl transferase GT2 family</fullName>
    </submittedName>
</protein>
<dbReference type="PANTHER" id="PTHR43685:SF2">
    <property type="entry name" value="GLYCOSYLTRANSFERASE 2-LIKE DOMAIN-CONTAINING PROTEIN"/>
    <property type="match status" value="1"/>
</dbReference>
<sequence>MKISILMLTHNAPKYVKESIETVKRTTGVDYELIVVDNASKFWTKRLLKKLDSKGYIDKLYLNPENSLFAKGNNIASTMCSEDADMILLLNSDVRINSDDWLSKLVSIHPAEGGISSYGVVETEPIRADGYCMLINRELYDKYKLDEEFAWFWGVTKLESLVLKEGKSIVSVRDHENKIHHYGGKSGKGFKHAAGMGIDIEEVKKWFTTGKVEIIDHLD</sequence>
<proteinExistence type="predicted"/>
<dbReference type="EMBL" id="CP017831">
    <property type="protein sequence ID" value="AOZ95520.1"/>
    <property type="molecule type" value="Genomic_DNA"/>
</dbReference>
<dbReference type="AlphaFoldDB" id="A0A1D9NYZ6"/>
<reference evidence="3" key="1">
    <citation type="submission" date="2016-10" db="EMBL/GenBank/DDBJ databases">
        <title>The complete genome sequence of the rumen bacterium Butyrivibrio hungatei MB2003.</title>
        <authorList>
            <person name="Palevich N."/>
            <person name="Kelly W.J."/>
            <person name="Leahy S.C."/>
            <person name="Altermann E."/>
            <person name="Rakonjac J."/>
            <person name="Attwood G.T."/>
        </authorList>
    </citation>
    <scope>NUCLEOTIDE SEQUENCE [LARGE SCALE GENOMIC DNA]</scope>
    <source>
        <strain evidence="3">MB2003</strain>
    </source>
</reference>
<dbReference type="OrthoDB" id="9771846at2"/>
<gene>
    <name evidence="2" type="ORF">bhn_I0486</name>
</gene>
<dbReference type="InterPro" id="IPR050834">
    <property type="entry name" value="Glycosyltransf_2"/>
</dbReference>
<dbReference type="Pfam" id="PF00535">
    <property type="entry name" value="Glycos_transf_2"/>
    <property type="match status" value="1"/>
</dbReference>
<dbReference type="Gene3D" id="3.90.550.10">
    <property type="entry name" value="Spore Coat Polysaccharide Biosynthesis Protein SpsA, Chain A"/>
    <property type="match status" value="1"/>
</dbReference>
<dbReference type="GO" id="GO:0016740">
    <property type="term" value="F:transferase activity"/>
    <property type="evidence" value="ECO:0007669"/>
    <property type="project" value="UniProtKB-KW"/>
</dbReference>
<evidence type="ECO:0000259" key="1">
    <source>
        <dbReference type="Pfam" id="PF00535"/>
    </source>
</evidence>
<dbReference type="InterPro" id="IPR029044">
    <property type="entry name" value="Nucleotide-diphossugar_trans"/>
</dbReference>
<dbReference type="PANTHER" id="PTHR43685">
    <property type="entry name" value="GLYCOSYLTRANSFERASE"/>
    <property type="match status" value="1"/>
</dbReference>
<dbReference type="InterPro" id="IPR001173">
    <property type="entry name" value="Glyco_trans_2-like"/>
</dbReference>
<dbReference type="RefSeq" id="WP_071175291.1">
    <property type="nucleotide sequence ID" value="NZ_CP017831.1"/>
</dbReference>
<name>A0A1D9NYZ6_9FIRM</name>
<dbReference type="SUPFAM" id="SSF53448">
    <property type="entry name" value="Nucleotide-diphospho-sugar transferases"/>
    <property type="match status" value="1"/>
</dbReference>
<dbReference type="Proteomes" id="UP000179284">
    <property type="component" value="Chromosome I"/>
</dbReference>
<evidence type="ECO:0000313" key="3">
    <source>
        <dbReference type="Proteomes" id="UP000179284"/>
    </source>
</evidence>
<accession>A0A1D9NYZ6</accession>
<feature type="domain" description="Glycosyltransferase 2-like" evidence="1">
    <location>
        <begin position="4"/>
        <end position="111"/>
    </location>
</feature>
<dbReference type="GO" id="GO:0044010">
    <property type="term" value="P:single-species biofilm formation"/>
    <property type="evidence" value="ECO:0007669"/>
    <property type="project" value="TreeGrafter"/>
</dbReference>
<keyword evidence="2" id="KW-0808">Transferase</keyword>
<organism evidence="2 3">
    <name type="scientific">Butyrivibrio hungatei</name>
    <dbReference type="NCBI Taxonomy" id="185008"/>
    <lineage>
        <taxon>Bacteria</taxon>
        <taxon>Bacillati</taxon>
        <taxon>Bacillota</taxon>
        <taxon>Clostridia</taxon>
        <taxon>Lachnospirales</taxon>
        <taxon>Lachnospiraceae</taxon>
        <taxon>Butyrivibrio</taxon>
    </lineage>
</organism>
<dbReference type="KEGG" id="bhu:bhn_I0486"/>
<evidence type="ECO:0000313" key="2">
    <source>
        <dbReference type="EMBL" id="AOZ95520.1"/>
    </source>
</evidence>
<keyword evidence="3" id="KW-1185">Reference proteome</keyword>